<feature type="non-terminal residue" evidence="4">
    <location>
        <position position="1"/>
    </location>
</feature>
<reference evidence="4 5" key="1">
    <citation type="submission" date="2015-01" db="EMBL/GenBank/DDBJ databases">
        <title>Evolution of Trichinella species and genotypes.</title>
        <authorList>
            <person name="Korhonen P.K."/>
            <person name="Edoardo P."/>
            <person name="Giuseppe L.R."/>
            <person name="Gasser R.B."/>
        </authorList>
    </citation>
    <scope>NUCLEOTIDE SEQUENCE [LARGE SCALE GENOMIC DNA]</scope>
    <source>
        <strain evidence="4">ISS1029</strain>
    </source>
</reference>
<sequence>LAEEFQLLRMCIQITLVINQQDIVNVRGKLEWTIKEFLRETKGFVPRLDESLYTITIMFNGELVSDFERTIKDYGIKDADVLAVNVEPIAQSLGSDSLTSSAAQFDPAVATAWLSRMMNENPQMLQRIRAESPAILQALQSGNIEEFQRLMQSFGLPNFIPPSANDVMNAEAQRRIEDSIMQQNIDHTLQHAIEHVPESFARVVMLFIKCKVNGQEVKAFVDSGAEASIMSVKFAEKCNILRLVDKRFRGVAKGVGTCAVIGRIHMAQLQIGNDFFPISLMVVEEDLVDMMLGLDMLKRHQCVIDLRQNCLVIGTTGVNAPFLMEHELPTGLMEMKRDLFEGSMQKSEEASSSSSSSLSSTKLPNEEDIAKVMEFGFSREEAIKALKMRNNVKQAVAYLVAQNVNKHFPAKM</sequence>
<dbReference type="Pfam" id="PF09668">
    <property type="entry name" value="Asp_protease"/>
    <property type="match status" value="1"/>
</dbReference>
<organism evidence="4 5">
    <name type="scientific">Trichinella zimbabwensis</name>
    <dbReference type="NCBI Taxonomy" id="268475"/>
    <lineage>
        <taxon>Eukaryota</taxon>
        <taxon>Metazoa</taxon>
        <taxon>Ecdysozoa</taxon>
        <taxon>Nematoda</taxon>
        <taxon>Enoplea</taxon>
        <taxon>Dorylaimia</taxon>
        <taxon>Trichinellida</taxon>
        <taxon>Trichinellidae</taxon>
        <taxon>Trichinella</taxon>
    </lineage>
</organism>
<evidence type="ECO:0000256" key="1">
    <source>
        <dbReference type="SAM" id="MobiDB-lite"/>
    </source>
</evidence>
<dbReference type="Gene3D" id="1.10.8.10">
    <property type="entry name" value="DNA helicase RuvA subunit, C-terminal domain"/>
    <property type="match status" value="1"/>
</dbReference>
<dbReference type="Proteomes" id="UP000055024">
    <property type="component" value="Unassembled WGS sequence"/>
</dbReference>
<feature type="region of interest" description="Disordered" evidence="1">
    <location>
        <begin position="343"/>
        <end position="363"/>
    </location>
</feature>
<dbReference type="PROSITE" id="PS50053">
    <property type="entry name" value="UBIQUITIN_2"/>
    <property type="match status" value="1"/>
</dbReference>
<dbReference type="InterPro" id="IPR000626">
    <property type="entry name" value="Ubiquitin-like_dom"/>
</dbReference>
<feature type="compositionally biased region" description="Low complexity" evidence="1">
    <location>
        <begin position="351"/>
        <end position="360"/>
    </location>
</feature>
<dbReference type="GO" id="GO:0006508">
    <property type="term" value="P:proteolysis"/>
    <property type="evidence" value="ECO:0007669"/>
    <property type="project" value="InterPro"/>
</dbReference>
<name>A0A0V1GUI5_9BILA</name>
<feature type="domain" description="UBA" evidence="2">
    <location>
        <begin position="363"/>
        <end position="402"/>
    </location>
</feature>
<comment type="caution">
    <text evidence="4">The sequence shown here is derived from an EMBL/GenBank/DDBJ whole genome shotgun (WGS) entry which is preliminary data.</text>
</comment>
<gene>
    <name evidence="4" type="primary">DDI2</name>
    <name evidence="4" type="ORF">T11_6187</name>
</gene>
<feature type="domain" description="Ubiquitin-like" evidence="3">
    <location>
        <begin position="12"/>
        <end position="87"/>
    </location>
</feature>
<dbReference type="STRING" id="268475.A0A0V1GUI5"/>
<proteinExistence type="predicted"/>
<dbReference type="InterPro" id="IPR021109">
    <property type="entry name" value="Peptidase_aspartic_dom_sf"/>
</dbReference>
<protein>
    <submittedName>
        <fullName evidence="4">Protein DDI1-like protein 2</fullName>
    </submittedName>
</protein>
<evidence type="ECO:0000259" key="3">
    <source>
        <dbReference type="PROSITE" id="PS50053"/>
    </source>
</evidence>
<dbReference type="InterPro" id="IPR015940">
    <property type="entry name" value="UBA"/>
</dbReference>
<dbReference type="AlphaFoldDB" id="A0A0V1GUI5"/>
<evidence type="ECO:0000313" key="5">
    <source>
        <dbReference type="Proteomes" id="UP000055024"/>
    </source>
</evidence>
<dbReference type="PANTHER" id="PTHR15397">
    <property type="entry name" value="SODIUM-GLUCOSE COTRANSPORTER REGULATORY PROTEIN -RELATED"/>
    <property type="match status" value="1"/>
</dbReference>
<dbReference type="Pfam" id="PF00627">
    <property type="entry name" value="UBA"/>
    <property type="match status" value="1"/>
</dbReference>
<evidence type="ECO:0000259" key="2">
    <source>
        <dbReference type="PROSITE" id="PS50030"/>
    </source>
</evidence>
<dbReference type="SUPFAM" id="SSF46934">
    <property type="entry name" value="UBA-like"/>
    <property type="match status" value="1"/>
</dbReference>
<dbReference type="PANTHER" id="PTHR15397:SF3">
    <property type="entry name" value="DNA DAMAGE INDUCIBLE 1 HOMOLOG 2"/>
    <property type="match status" value="1"/>
</dbReference>
<dbReference type="InterPro" id="IPR019103">
    <property type="entry name" value="Peptidase_aspartic_DDI1-type"/>
</dbReference>
<dbReference type="OrthoDB" id="1047367at2759"/>
<dbReference type="Gene3D" id="2.40.70.10">
    <property type="entry name" value="Acid Proteases"/>
    <property type="match status" value="1"/>
</dbReference>
<dbReference type="PROSITE" id="PS50030">
    <property type="entry name" value="UBA"/>
    <property type="match status" value="1"/>
</dbReference>
<accession>A0A0V1GUI5</accession>
<dbReference type="EMBL" id="JYDP01000248">
    <property type="protein sequence ID" value="KRZ02007.1"/>
    <property type="molecule type" value="Genomic_DNA"/>
</dbReference>
<dbReference type="InterPro" id="IPR009060">
    <property type="entry name" value="UBA-like_sf"/>
</dbReference>
<dbReference type="SUPFAM" id="SSF50630">
    <property type="entry name" value="Acid proteases"/>
    <property type="match status" value="1"/>
</dbReference>
<dbReference type="CDD" id="cd05479">
    <property type="entry name" value="RP_DDI"/>
    <property type="match status" value="1"/>
</dbReference>
<keyword evidence="5" id="KW-1185">Reference proteome</keyword>
<dbReference type="GO" id="GO:0004190">
    <property type="term" value="F:aspartic-type endopeptidase activity"/>
    <property type="evidence" value="ECO:0007669"/>
    <property type="project" value="InterPro"/>
</dbReference>
<evidence type="ECO:0000313" key="4">
    <source>
        <dbReference type="EMBL" id="KRZ02007.1"/>
    </source>
</evidence>